<organism evidence="2 3">
    <name type="scientific">Thelonectria olida</name>
    <dbReference type="NCBI Taxonomy" id="1576542"/>
    <lineage>
        <taxon>Eukaryota</taxon>
        <taxon>Fungi</taxon>
        <taxon>Dikarya</taxon>
        <taxon>Ascomycota</taxon>
        <taxon>Pezizomycotina</taxon>
        <taxon>Sordariomycetes</taxon>
        <taxon>Hypocreomycetidae</taxon>
        <taxon>Hypocreales</taxon>
        <taxon>Nectriaceae</taxon>
        <taxon>Thelonectria</taxon>
    </lineage>
</organism>
<feature type="region of interest" description="Disordered" evidence="1">
    <location>
        <begin position="106"/>
        <end position="125"/>
    </location>
</feature>
<reference evidence="2 3" key="1">
    <citation type="journal article" date="2021" name="Nat. Commun.">
        <title>Genetic determinants of endophytism in the Arabidopsis root mycobiome.</title>
        <authorList>
            <person name="Mesny F."/>
            <person name="Miyauchi S."/>
            <person name="Thiergart T."/>
            <person name="Pickel B."/>
            <person name="Atanasova L."/>
            <person name="Karlsson M."/>
            <person name="Huettel B."/>
            <person name="Barry K.W."/>
            <person name="Haridas S."/>
            <person name="Chen C."/>
            <person name="Bauer D."/>
            <person name="Andreopoulos W."/>
            <person name="Pangilinan J."/>
            <person name="LaButti K."/>
            <person name="Riley R."/>
            <person name="Lipzen A."/>
            <person name="Clum A."/>
            <person name="Drula E."/>
            <person name="Henrissat B."/>
            <person name="Kohler A."/>
            <person name="Grigoriev I.V."/>
            <person name="Martin F.M."/>
            <person name="Hacquard S."/>
        </authorList>
    </citation>
    <scope>NUCLEOTIDE SEQUENCE [LARGE SCALE GENOMIC DNA]</scope>
    <source>
        <strain evidence="2 3">MPI-CAGE-CH-0241</strain>
    </source>
</reference>
<keyword evidence="3" id="KW-1185">Reference proteome</keyword>
<feature type="region of interest" description="Disordered" evidence="1">
    <location>
        <begin position="1"/>
        <end position="30"/>
    </location>
</feature>
<dbReference type="EMBL" id="JAGPYM010000007">
    <property type="protein sequence ID" value="KAH6892626.1"/>
    <property type="molecule type" value="Genomic_DNA"/>
</dbReference>
<protein>
    <submittedName>
        <fullName evidence="2">Uncharacterized protein</fullName>
    </submittedName>
</protein>
<accession>A0A9P8W8Q1</accession>
<name>A0A9P8W8Q1_9HYPO</name>
<evidence type="ECO:0000313" key="3">
    <source>
        <dbReference type="Proteomes" id="UP000777438"/>
    </source>
</evidence>
<dbReference type="OrthoDB" id="3358750at2759"/>
<sequence length="125" mass="14090">MARRGSRSSIGFPKSSELDSSHQQRYNASEVATTVARDGFNVAGYMDRNKIMNQLHEEHIQRRMEDRLKHEPGYAAMMHGHAPSKGARIDASIALEEAEFLAKKKKDAENLARKKMQRLGAHSGR</sequence>
<evidence type="ECO:0000313" key="2">
    <source>
        <dbReference type="EMBL" id="KAH6892626.1"/>
    </source>
</evidence>
<comment type="caution">
    <text evidence="2">The sequence shown here is derived from an EMBL/GenBank/DDBJ whole genome shotgun (WGS) entry which is preliminary data.</text>
</comment>
<gene>
    <name evidence="2" type="ORF">B0T10DRAFT_560202</name>
</gene>
<dbReference type="Proteomes" id="UP000777438">
    <property type="component" value="Unassembled WGS sequence"/>
</dbReference>
<evidence type="ECO:0000256" key="1">
    <source>
        <dbReference type="SAM" id="MobiDB-lite"/>
    </source>
</evidence>
<proteinExistence type="predicted"/>
<dbReference type="AlphaFoldDB" id="A0A9P8W8Q1"/>